<evidence type="ECO:0000313" key="3">
    <source>
        <dbReference type="EMBL" id="KAF7370143.1"/>
    </source>
</evidence>
<keyword evidence="2" id="KW-1133">Transmembrane helix</keyword>
<dbReference type="AlphaFoldDB" id="A0A8H6YZY9"/>
<keyword evidence="2" id="KW-0812">Transmembrane</keyword>
<protein>
    <submittedName>
        <fullName evidence="3">Uncharacterized protein</fullName>
    </submittedName>
</protein>
<sequence length="196" mass="21307">MCGISTRTNAENKEKEREACAPRVSAAAFLFPLAASAFAWVFDLELRPIRASFAAQFSFSFLSLSLHADLRRHLHFHIDRRSVLSDVCAPVLVLACLDSLTRNSNQLGSNSSLRGRGCGRECAGRQWRDGLARRDKDDPPAGGTGEYAASVLWRWPARSARLLPVQVPSAGVEACSMPGGQTDANGALHTRRARDG</sequence>
<evidence type="ECO:0000256" key="2">
    <source>
        <dbReference type="SAM" id="Phobius"/>
    </source>
</evidence>
<feature type="region of interest" description="Disordered" evidence="1">
    <location>
        <begin position="173"/>
        <end position="196"/>
    </location>
</feature>
<evidence type="ECO:0000313" key="4">
    <source>
        <dbReference type="Proteomes" id="UP000623467"/>
    </source>
</evidence>
<comment type="caution">
    <text evidence="3">The sequence shown here is derived from an EMBL/GenBank/DDBJ whole genome shotgun (WGS) entry which is preliminary data.</text>
</comment>
<name>A0A8H6YZY9_9AGAR</name>
<organism evidence="3 4">
    <name type="scientific">Mycena sanguinolenta</name>
    <dbReference type="NCBI Taxonomy" id="230812"/>
    <lineage>
        <taxon>Eukaryota</taxon>
        <taxon>Fungi</taxon>
        <taxon>Dikarya</taxon>
        <taxon>Basidiomycota</taxon>
        <taxon>Agaricomycotina</taxon>
        <taxon>Agaricomycetes</taxon>
        <taxon>Agaricomycetidae</taxon>
        <taxon>Agaricales</taxon>
        <taxon>Marasmiineae</taxon>
        <taxon>Mycenaceae</taxon>
        <taxon>Mycena</taxon>
    </lineage>
</organism>
<proteinExistence type="predicted"/>
<evidence type="ECO:0000256" key="1">
    <source>
        <dbReference type="SAM" id="MobiDB-lite"/>
    </source>
</evidence>
<accession>A0A8H6YZY9</accession>
<feature type="transmembrane region" description="Helical" evidence="2">
    <location>
        <begin position="20"/>
        <end position="41"/>
    </location>
</feature>
<keyword evidence="2" id="KW-0472">Membrane</keyword>
<gene>
    <name evidence="3" type="ORF">MSAN_00644600</name>
</gene>
<keyword evidence="4" id="KW-1185">Reference proteome</keyword>
<dbReference type="EMBL" id="JACAZH010000004">
    <property type="protein sequence ID" value="KAF7370143.1"/>
    <property type="molecule type" value="Genomic_DNA"/>
</dbReference>
<dbReference type="Proteomes" id="UP000623467">
    <property type="component" value="Unassembled WGS sequence"/>
</dbReference>
<reference evidence="3" key="1">
    <citation type="submission" date="2020-05" db="EMBL/GenBank/DDBJ databases">
        <title>Mycena genomes resolve the evolution of fungal bioluminescence.</title>
        <authorList>
            <person name="Tsai I.J."/>
        </authorList>
    </citation>
    <scope>NUCLEOTIDE SEQUENCE</scope>
    <source>
        <strain evidence="3">160909Yilan</strain>
    </source>
</reference>